<keyword evidence="2" id="KW-1185">Reference proteome</keyword>
<accession>A0A926F7K1</accession>
<protein>
    <submittedName>
        <fullName evidence="1">Uncharacterized protein</fullName>
    </submittedName>
</protein>
<organism evidence="1 2">
    <name type="scientific">Jilunia laotingensis</name>
    <dbReference type="NCBI Taxonomy" id="2763675"/>
    <lineage>
        <taxon>Bacteria</taxon>
        <taxon>Pseudomonadati</taxon>
        <taxon>Bacteroidota</taxon>
        <taxon>Bacteroidia</taxon>
        <taxon>Bacteroidales</taxon>
        <taxon>Bacteroidaceae</taxon>
        <taxon>Jilunia</taxon>
    </lineage>
</organism>
<gene>
    <name evidence="1" type="ORF">H8744_08895</name>
</gene>
<evidence type="ECO:0000313" key="2">
    <source>
        <dbReference type="Proteomes" id="UP000651085"/>
    </source>
</evidence>
<evidence type="ECO:0000313" key="1">
    <source>
        <dbReference type="EMBL" id="MBC8593359.1"/>
    </source>
</evidence>
<dbReference type="EMBL" id="JACRTF010000001">
    <property type="protein sequence ID" value="MBC8593359.1"/>
    <property type="molecule type" value="Genomic_DNA"/>
</dbReference>
<dbReference type="RefSeq" id="WP_262434502.1">
    <property type="nucleotide sequence ID" value="NZ_JACRTF010000001.1"/>
</dbReference>
<dbReference type="Proteomes" id="UP000651085">
    <property type="component" value="Unassembled WGS sequence"/>
</dbReference>
<dbReference type="AlphaFoldDB" id="A0A926F7K1"/>
<name>A0A926F7K1_9BACT</name>
<sequence length="138" mass="15915">MMKVYKNEDVENVNLFESALVGISFNHHATVIEFKVSWLEGYEDEVIDVICNNCSDIDFAFKHEGDQLGELTITGFSYLKKDDASYWIQFDFDFTPKGYIRLLCSEFLFKVPSSPLQPGGNGHRIPWDAMKKEDPLDY</sequence>
<comment type="caution">
    <text evidence="1">The sequence shown here is derived from an EMBL/GenBank/DDBJ whole genome shotgun (WGS) entry which is preliminary data.</text>
</comment>
<reference evidence="1" key="1">
    <citation type="submission" date="2020-08" db="EMBL/GenBank/DDBJ databases">
        <title>Genome public.</title>
        <authorList>
            <person name="Liu C."/>
            <person name="Sun Q."/>
        </authorList>
    </citation>
    <scope>NUCLEOTIDE SEQUENCE</scope>
    <source>
        <strain evidence="1">N12</strain>
    </source>
</reference>
<proteinExistence type="predicted"/>